<evidence type="ECO:0000313" key="3">
    <source>
        <dbReference type="Proteomes" id="UP000029665"/>
    </source>
</evidence>
<evidence type="ECO:0000256" key="1">
    <source>
        <dbReference type="SAM" id="MobiDB-lite"/>
    </source>
</evidence>
<proteinExistence type="predicted"/>
<reference evidence="2" key="1">
    <citation type="submission" date="2014-01" db="EMBL/GenBank/DDBJ databases">
        <title>The genome of the white-rot fungus Pycnoporus cinnabarinus: a basidiomycete model with a versatile arsenal for lignocellulosic biomass breakdown.</title>
        <authorList>
            <person name="Levasseur A."/>
            <person name="Lomascolo A."/>
            <person name="Ruiz-Duenas F.J."/>
            <person name="Uzan E."/>
            <person name="Piumi F."/>
            <person name="Kues U."/>
            <person name="Ram A.F.J."/>
            <person name="Murat C."/>
            <person name="Haon M."/>
            <person name="Benoit I."/>
            <person name="Arfi Y."/>
            <person name="Chevret D."/>
            <person name="Drula E."/>
            <person name="Kwon M.J."/>
            <person name="Gouret P."/>
            <person name="Lesage-Meessen L."/>
            <person name="Lombard V."/>
            <person name="Mariette J."/>
            <person name="Noirot C."/>
            <person name="Park J."/>
            <person name="Patyshakuliyeva A."/>
            <person name="Wieneger R.A.B."/>
            <person name="Wosten H.A.B."/>
            <person name="Martin F."/>
            <person name="Coutinho P.M."/>
            <person name="de Vries R."/>
            <person name="Martinez A.T."/>
            <person name="Klopp C."/>
            <person name="Pontarotti P."/>
            <person name="Henrissat B."/>
            <person name="Record E."/>
        </authorList>
    </citation>
    <scope>NUCLEOTIDE SEQUENCE [LARGE SCALE GENOMIC DNA]</scope>
    <source>
        <strain evidence="2">BRFM137</strain>
    </source>
</reference>
<feature type="compositionally biased region" description="Polar residues" evidence="1">
    <location>
        <begin position="7"/>
        <end position="20"/>
    </location>
</feature>
<gene>
    <name evidence="2" type="ORF">BN946_scf184862.g2</name>
</gene>
<dbReference type="EMBL" id="CCBP010000191">
    <property type="protein sequence ID" value="CDO74605.1"/>
    <property type="molecule type" value="Genomic_DNA"/>
</dbReference>
<dbReference type="OrthoDB" id="2749572at2759"/>
<dbReference type="AlphaFoldDB" id="A0A060SJL4"/>
<evidence type="ECO:0000313" key="2">
    <source>
        <dbReference type="EMBL" id="CDO74605.1"/>
    </source>
</evidence>
<organism evidence="2 3">
    <name type="scientific">Pycnoporus cinnabarinus</name>
    <name type="common">Cinnabar-red polypore</name>
    <name type="synonym">Trametes cinnabarina</name>
    <dbReference type="NCBI Taxonomy" id="5643"/>
    <lineage>
        <taxon>Eukaryota</taxon>
        <taxon>Fungi</taxon>
        <taxon>Dikarya</taxon>
        <taxon>Basidiomycota</taxon>
        <taxon>Agaricomycotina</taxon>
        <taxon>Agaricomycetes</taxon>
        <taxon>Polyporales</taxon>
        <taxon>Polyporaceae</taxon>
        <taxon>Trametes</taxon>
    </lineage>
</organism>
<feature type="region of interest" description="Disordered" evidence="1">
    <location>
        <begin position="1"/>
        <end position="25"/>
    </location>
</feature>
<comment type="caution">
    <text evidence="2">The sequence shown here is derived from an EMBL/GenBank/DDBJ whole genome shotgun (WGS) entry which is preliminary data.</text>
</comment>
<dbReference type="Proteomes" id="UP000029665">
    <property type="component" value="Unassembled WGS sequence"/>
</dbReference>
<dbReference type="OMA" id="IMSALMQ"/>
<accession>A0A060SJL4</accession>
<keyword evidence="3" id="KW-1185">Reference proteome</keyword>
<feature type="region of interest" description="Disordered" evidence="1">
    <location>
        <begin position="241"/>
        <end position="283"/>
    </location>
</feature>
<dbReference type="HOGENOM" id="CLU_687248_0_0_1"/>
<dbReference type="STRING" id="5643.A0A060SJL4"/>
<feature type="compositionally biased region" description="Low complexity" evidence="1">
    <location>
        <begin position="272"/>
        <end position="283"/>
    </location>
</feature>
<protein>
    <submittedName>
        <fullName evidence="2">Uncharacterized protein</fullName>
    </submittedName>
</protein>
<sequence length="401" mass="43083">MAFLAGTTATGKSSKRTLGSSEIDPKPGTKLVIQITGKAPNTFSAQGGPIQACIEDIRQLALSSRALHNKLRDTRRRVTAMVGSGRRDLVSVWDAYPENYKALLDDAVSAASQLSAHIKVYLVLQEQKDKVKEGNMITELSALKTNIERTNFGLSAACAKLMDDIANSSRGLSEHINAEARRLQPEGDRAAQMHAQQVKSNVNGGVPVLAADRLSANPSINPAAMKLSTFIGRLFLSRTRARQAEESSTTVTTKPTNRDRSSGARNKRKQDQAQAGTGSTAAARARADTGIMSALMQPGEAVKVTETMGAIAEIIKELESQIPKFDAFSQLSQHLKNELNAYLLAFQGAQAYPTPVRLTSLLIHLLLLTSVALVGEETSAPEYALSCDVLVIELEGMSQSP</sequence>
<name>A0A060SJL4_PYCCI</name>
<feature type="compositionally biased region" description="Polar residues" evidence="1">
    <location>
        <begin position="246"/>
        <end position="255"/>
    </location>
</feature>